<dbReference type="Proteomes" id="UP000194139">
    <property type="component" value="Chromosome"/>
</dbReference>
<dbReference type="InterPro" id="IPR021747">
    <property type="entry name" value="DUF3313"/>
</dbReference>
<keyword evidence="2" id="KW-1185">Reference proteome</keyword>
<evidence type="ECO:0008006" key="3">
    <source>
        <dbReference type="Google" id="ProtNLM"/>
    </source>
</evidence>
<dbReference type="AlphaFoldDB" id="A0A1W6Z1L0"/>
<evidence type="ECO:0000313" key="2">
    <source>
        <dbReference type="Proteomes" id="UP000194139"/>
    </source>
</evidence>
<sequence length="228" mass="24440">MGNLLVRWIVMGAATVLLGACAPSKPPKESGFLGDGYAKLQKEDAPDGGPRWVYASPRFTPANYRAVLLEPVAFYPEPQPTAEVSADTLTQIRHYADNSMRQKLGREVMLTDRAGPGVARVQVAITAVGTEDQALRPYQYIPIAFVITGAKAVVEGGRPQDASIAIETKVTDSMTGEVLYEAVRGGTGEEVSHASQGQGGVQPDSLRPLIDTWTDGAAQQIKEFVAQR</sequence>
<reference evidence="1 2" key="1">
    <citation type="submission" date="2017-05" db="EMBL/GenBank/DDBJ databases">
        <title>Complete and WGS of Bordetella genogroups.</title>
        <authorList>
            <person name="Spilker T."/>
            <person name="LiPuma J."/>
        </authorList>
    </citation>
    <scope>NUCLEOTIDE SEQUENCE [LARGE SCALE GENOMIC DNA]</scope>
    <source>
        <strain evidence="1 2">AU17164</strain>
    </source>
</reference>
<gene>
    <name evidence="1" type="ORF">CAL13_11195</name>
</gene>
<dbReference type="OrthoDB" id="5565234at2"/>
<evidence type="ECO:0000313" key="1">
    <source>
        <dbReference type="EMBL" id="ARP86713.1"/>
    </source>
</evidence>
<organism evidence="1 2">
    <name type="scientific">Bordetella genomosp. 9</name>
    <dbReference type="NCBI Taxonomy" id="1416803"/>
    <lineage>
        <taxon>Bacteria</taxon>
        <taxon>Pseudomonadati</taxon>
        <taxon>Pseudomonadota</taxon>
        <taxon>Betaproteobacteria</taxon>
        <taxon>Burkholderiales</taxon>
        <taxon>Alcaligenaceae</taxon>
        <taxon>Bordetella</taxon>
    </lineage>
</organism>
<dbReference type="PROSITE" id="PS51257">
    <property type="entry name" value="PROKAR_LIPOPROTEIN"/>
    <property type="match status" value="1"/>
</dbReference>
<dbReference type="EMBL" id="CP021109">
    <property type="protein sequence ID" value="ARP86713.1"/>
    <property type="molecule type" value="Genomic_DNA"/>
</dbReference>
<name>A0A1W6Z1L0_9BORD</name>
<protein>
    <recommendedName>
        <fullName evidence="3">DUF3313 domain-containing protein</fullName>
    </recommendedName>
</protein>
<dbReference type="Pfam" id="PF11769">
    <property type="entry name" value="DUF3313"/>
    <property type="match status" value="1"/>
</dbReference>
<accession>A0A1W6Z1L0</accession>
<proteinExistence type="predicted"/>